<name>A0ABY0CWV9_9DELT</name>
<keyword evidence="2" id="KW-0472">Membrane</keyword>
<evidence type="ECO:0000256" key="2">
    <source>
        <dbReference type="RuleBase" id="RU004429"/>
    </source>
</evidence>
<keyword evidence="4" id="KW-1185">Reference proteome</keyword>
<feature type="transmembrane region" description="Helical" evidence="2">
    <location>
        <begin position="272"/>
        <end position="294"/>
    </location>
</feature>
<feature type="transmembrane region" description="Helical" evidence="2">
    <location>
        <begin position="75"/>
        <end position="96"/>
    </location>
</feature>
<keyword evidence="2" id="KW-0812">Transmembrane</keyword>
<proteinExistence type="inferred from homology"/>
<comment type="similarity">
    <text evidence="1 2">Belongs to the complex I subunit 6 family.</text>
</comment>
<evidence type="ECO:0000313" key="3">
    <source>
        <dbReference type="EMBL" id="RVU48371.1"/>
    </source>
</evidence>
<dbReference type="EMBL" id="SADD01000001">
    <property type="protein sequence ID" value="RVU48371.1"/>
    <property type="molecule type" value="Genomic_DNA"/>
</dbReference>
<accession>A0ABY0CWV9</accession>
<comment type="caution">
    <text evidence="3">The sequence shown here is derived from an EMBL/GenBank/DDBJ whole genome shotgun (WGS) entry which is preliminary data.</text>
</comment>
<evidence type="ECO:0000313" key="4">
    <source>
        <dbReference type="Proteomes" id="UP000282926"/>
    </source>
</evidence>
<protein>
    <recommendedName>
        <fullName evidence="2">NADH-quinone oxidoreductase subunit J</fullName>
        <ecNumber evidence="2">7.1.1.-</ecNumber>
    </recommendedName>
</protein>
<feature type="transmembrane region" description="Helical" evidence="2">
    <location>
        <begin position="102"/>
        <end position="122"/>
    </location>
</feature>
<keyword evidence="2" id="KW-1133">Transmembrane helix</keyword>
<evidence type="ECO:0000256" key="1">
    <source>
        <dbReference type="ARBA" id="ARBA00005698"/>
    </source>
</evidence>
<feature type="transmembrane region" description="Helical" evidence="2">
    <location>
        <begin position="49"/>
        <end position="68"/>
    </location>
</feature>
<keyword evidence="2" id="KW-0874">Quinone</keyword>
<sequence length="299" mass="32857">MRYQTFACTGLQNEGRLRQALPMLRSWPQRAYASRPLAWSVSMGFWEPLFFWMFALGALITSLTVILVRNPLYSALALIVDFFFFAGLYVLLSAHFLAIVQVLVYGGAIMVLFLFIIMLLNLRDEELGENRFQLHFVAAIASGLAIFFFAGASILAVVSSEDVEQGRQEYAQQVEGAEEGEQVALLTRSAIPGLAADLNEVGLEAAYQAQLTAWEAGQGNPAQGKYNRFDKSVPFELPPALSAEARQGQVTPGRQGLYGTFKPISIALVNRFVVPFELTAILLLAAIIGAMIIAKRRVG</sequence>
<dbReference type="PANTHER" id="PTHR33269:SF17">
    <property type="entry name" value="NADH-UBIQUINONE OXIDOREDUCTASE CHAIN 6"/>
    <property type="match status" value="1"/>
</dbReference>
<gene>
    <name evidence="3" type="ORF">EA187_02740</name>
</gene>
<comment type="catalytic activity">
    <reaction evidence="2">
        <text>a quinone + NADH + 5 H(+)(in) = a quinol + NAD(+) + 4 H(+)(out)</text>
        <dbReference type="Rhea" id="RHEA:57888"/>
        <dbReference type="ChEBI" id="CHEBI:15378"/>
        <dbReference type="ChEBI" id="CHEBI:24646"/>
        <dbReference type="ChEBI" id="CHEBI:57540"/>
        <dbReference type="ChEBI" id="CHEBI:57945"/>
        <dbReference type="ChEBI" id="CHEBI:132124"/>
    </reaction>
</comment>
<organism evidence="3 4">
    <name type="scientific">Lujinxingia sediminis</name>
    <dbReference type="NCBI Taxonomy" id="2480984"/>
    <lineage>
        <taxon>Bacteria</taxon>
        <taxon>Deltaproteobacteria</taxon>
        <taxon>Bradymonadales</taxon>
        <taxon>Lujinxingiaceae</taxon>
        <taxon>Lujinxingia</taxon>
    </lineage>
</organism>
<comment type="function">
    <text evidence="2">NDH-1 shuttles electrons from NADH, via FMN and iron-sulfur (Fe-S) centers, to quinones in the respiratory chain. Couples the redox reaction to proton translocation (for every two electrons transferred, four hydrogen ions are translocated across the cytoplasmic membrane), and thus conserves the redox energy in a proton gradient.</text>
</comment>
<dbReference type="EC" id="7.1.1.-" evidence="2"/>
<keyword evidence="2" id="KW-1003">Cell membrane</keyword>
<feature type="transmembrane region" description="Helical" evidence="2">
    <location>
        <begin position="134"/>
        <end position="158"/>
    </location>
</feature>
<dbReference type="InterPro" id="IPR001457">
    <property type="entry name" value="NADH_UbQ/plastoQ_OxRdtase_su6"/>
</dbReference>
<comment type="subcellular location">
    <subcellularLocation>
        <location evidence="2">Cell membrane</location>
        <topology evidence="2">Multi-pass membrane protein</topology>
    </subcellularLocation>
</comment>
<reference evidence="3 4" key="1">
    <citation type="submission" date="2019-01" db="EMBL/GenBank/DDBJ databases">
        <title>Lujinxingia litoralis gen. nov., sp. nov. and Lujinxingia sediminis gen. nov., sp. nov., new members in the order Bradymonadales, isolated from coastal sediment.</title>
        <authorList>
            <person name="Li C.-M."/>
        </authorList>
    </citation>
    <scope>NUCLEOTIDE SEQUENCE [LARGE SCALE GENOMIC DNA]</scope>
    <source>
        <strain evidence="3 4">SEH01</strain>
    </source>
</reference>
<dbReference type="Proteomes" id="UP000282926">
    <property type="component" value="Unassembled WGS sequence"/>
</dbReference>
<keyword evidence="2" id="KW-0520">NAD</keyword>
<dbReference type="Pfam" id="PF00499">
    <property type="entry name" value="Oxidored_q3"/>
    <property type="match status" value="1"/>
</dbReference>
<dbReference type="PANTHER" id="PTHR33269">
    <property type="entry name" value="NADH-UBIQUINONE OXIDOREDUCTASE CHAIN 6"/>
    <property type="match status" value="1"/>
</dbReference>
<dbReference type="InterPro" id="IPR042106">
    <property type="entry name" value="Nuo/plastoQ_OxRdtase_6_NuoJ"/>
</dbReference>
<dbReference type="Gene3D" id="1.20.120.1200">
    <property type="entry name" value="NADH-ubiquinone/plastoquinone oxidoreductase chain 6, subunit NuoJ"/>
    <property type="match status" value="1"/>
</dbReference>